<feature type="region of interest" description="Disordered" evidence="1">
    <location>
        <begin position="59"/>
        <end position="97"/>
    </location>
</feature>
<organism evidence="2 3">
    <name type="scientific">Anopheles stephensi</name>
    <name type="common">Indo-Pakistan malaria mosquito</name>
    <dbReference type="NCBI Taxonomy" id="30069"/>
    <lineage>
        <taxon>Eukaryota</taxon>
        <taxon>Metazoa</taxon>
        <taxon>Ecdysozoa</taxon>
        <taxon>Arthropoda</taxon>
        <taxon>Hexapoda</taxon>
        <taxon>Insecta</taxon>
        <taxon>Pterygota</taxon>
        <taxon>Neoptera</taxon>
        <taxon>Endopterygota</taxon>
        <taxon>Diptera</taxon>
        <taxon>Nematocera</taxon>
        <taxon>Culicoidea</taxon>
        <taxon>Culicidae</taxon>
        <taxon>Anophelinae</taxon>
        <taxon>Anopheles</taxon>
    </lineage>
</organism>
<accession>A0A182Y6E8</accession>
<feature type="compositionally biased region" description="Low complexity" evidence="1">
    <location>
        <begin position="72"/>
        <end position="97"/>
    </location>
</feature>
<evidence type="ECO:0000256" key="1">
    <source>
        <dbReference type="SAM" id="MobiDB-lite"/>
    </source>
</evidence>
<protein>
    <submittedName>
        <fullName evidence="2">Uncharacterized protein</fullName>
    </submittedName>
</protein>
<dbReference type="VEuPathDB" id="VectorBase:ASTEI20_031261"/>
<dbReference type="Proteomes" id="UP000076408">
    <property type="component" value="Unassembled WGS sequence"/>
</dbReference>
<reference evidence="2" key="2">
    <citation type="submission" date="2020-05" db="UniProtKB">
        <authorList>
            <consortium name="EnsemblMetazoa"/>
        </authorList>
    </citation>
    <scope>IDENTIFICATION</scope>
    <source>
        <strain evidence="2">Indian</strain>
    </source>
</reference>
<dbReference type="EnsemblMetazoa" id="ASTEI04034-RA">
    <property type="protein sequence ID" value="ASTEI04034-PA"/>
    <property type="gene ID" value="ASTEI04034"/>
</dbReference>
<name>A0A182Y6E8_ANOST</name>
<dbReference type="AlphaFoldDB" id="A0A182Y6E8"/>
<dbReference type="VEuPathDB" id="VectorBase:ASTEI04034"/>
<sequence length="173" mass="19154">MAGMEPSEPPIETTVRTETNTVVDESDDGTIRTTIYSTTLQFDGSEDMEEQLLKQLRDQQLAEDQQEQSLRGPTITTTTFDPDTGVETTSTSTTRTTTTTKTITLTPDGDFPEDEILQKITTVTTHTSQPNVPEMVKETTVTVTEMVDGRTLDGAAKALNNIVDEFMNQERKN</sequence>
<proteinExistence type="predicted"/>
<keyword evidence="3" id="KW-1185">Reference proteome</keyword>
<dbReference type="VEuPathDB" id="VectorBase:ASTE009923"/>
<evidence type="ECO:0000313" key="3">
    <source>
        <dbReference type="Proteomes" id="UP000076408"/>
    </source>
</evidence>
<reference evidence="3" key="1">
    <citation type="journal article" date="2014" name="Genome Biol.">
        <title>Genome analysis of a major urban malaria vector mosquito, Anopheles stephensi.</title>
        <authorList>
            <person name="Jiang X."/>
            <person name="Peery A."/>
            <person name="Hall A.B."/>
            <person name="Sharma A."/>
            <person name="Chen X.G."/>
            <person name="Waterhouse R.M."/>
            <person name="Komissarov A."/>
            <person name="Riehle M.M."/>
            <person name="Shouche Y."/>
            <person name="Sharakhova M.V."/>
            <person name="Lawson D."/>
            <person name="Pakpour N."/>
            <person name="Arensburger P."/>
            <person name="Davidson V.L."/>
            <person name="Eiglmeier K."/>
            <person name="Emrich S."/>
            <person name="George P."/>
            <person name="Kennedy R.C."/>
            <person name="Mane S.P."/>
            <person name="Maslen G."/>
            <person name="Oringanje C."/>
            <person name="Qi Y."/>
            <person name="Settlage R."/>
            <person name="Tojo M."/>
            <person name="Tubio J.M."/>
            <person name="Unger M.F."/>
            <person name="Wang B."/>
            <person name="Vernick K.D."/>
            <person name="Ribeiro J.M."/>
            <person name="James A.A."/>
            <person name="Michel K."/>
            <person name="Riehle M.A."/>
            <person name="Luckhart S."/>
            <person name="Sharakhov I.V."/>
            <person name="Tu Z."/>
        </authorList>
    </citation>
    <scope>NUCLEOTIDE SEQUENCE [LARGE SCALE GENOMIC DNA]</scope>
    <source>
        <strain evidence="3">Indian</strain>
    </source>
</reference>
<evidence type="ECO:0000313" key="2">
    <source>
        <dbReference type="EnsemblMetazoa" id="ASTEI04034-PA"/>
    </source>
</evidence>